<keyword evidence="9" id="KW-1185">Reference proteome</keyword>
<evidence type="ECO:0000256" key="3">
    <source>
        <dbReference type="ARBA" id="ARBA00022630"/>
    </source>
</evidence>
<feature type="region of interest" description="Disordered" evidence="6">
    <location>
        <begin position="198"/>
        <end position="256"/>
    </location>
</feature>
<gene>
    <name evidence="8" type="ORF">OE88DRAFT_1680523</name>
</gene>
<keyword evidence="3" id="KW-0285">Flavoprotein</keyword>
<dbReference type="PROSITE" id="PS51387">
    <property type="entry name" value="FAD_PCMH"/>
    <property type="match status" value="1"/>
</dbReference>
<evidence type="ECO:0000256" key="5">
    <source>
        <dbReference type="ARBA" id="ARBA00023002"/>
    </source>
</evidence>
<dbReference type="AlphaFoldDB" id="A0A5C3MZV2"/>
<feature type="region of interest" description="Disordered" evidence="6">
    <location>
        <begin position="110"/>
        <end position="183"/>
    </location>
</feature>
<dbReference type="InterPro" id="IPR016167">
    <property type="entry name" value="FAD-bd_PCMH_sub1"/>
</dbReference>
<dbReference type="Gene3D" id="3.40.462.20">
    <property type="match status" value="1"/>
</dbReference>
<comment type="cofactor">
    <cofactor evidence="1">
        <name>FAD</name>
        <dbReference type="ChEBI" id="CHEBI:57692"/>
    </cofactor>
</comment>
<evidence type="ECO:0000256" key="1">
    <source>
        <dbReference type="ARBA" id="ARBA00001974"/>
    </source>
</evidence>
<keyword evidence="4" id="KW-0274">FAD</keyword>
<accession>A0A5C3MZV2</accession>
<dbReference type="OrthoDB" id="9996127at2759"/>
<evidence type="ECO:0000256" key="4">
    <source>
        <dbReference type="ARBA" id="ARBA00022827"/>
    </source>
</evidence>
<evidence type="ECO:0000256" key="6">
    <source>
        <dbReference type="SAM" id="MobiDB-lite"/>
    </source>
</evidence>
<sequence length="734" mass="78604">MQHDVDGWYNELCESVRGQVHSRGESGFQIRSQIFNGNITCSAKAVACPLDAHDVSSILKICNKYSLSPSVKAGGFGTAGWAVNGDIIVDLSSLLDIHIAAPLSDTSPDYVSISDMPVPSTKGKSTSAPPNTLKRARPDDPDAPPYENPARKQRNYDHASPALATFLNGPPLPPSLLGEEPRSLPQDIRHAPAMRLRQLSDESSTSSGSASGSSVVASSSGETHLTSPDMGASPGKTSDPFGYMDTSSEPASRLPLNASADPFGYMSSPLPSPGSSLFSSAPSWAPPPPPSAPPISLPSSSSSAPTPTSDPALTSPLHRASQITHLAHAVPIHPHAYVTFGAGVLQKDLDAFTHAHPLPGRSVNDVPVTVPYHVPSAAHPVGSSIMILGGFGFLSRLHGLSVDNVVEMEVVLADGSIIVASQDTHPDLWWALRGAGPAFGIVTRYKAKAYPVPVVFAGNLIYRFHRPTAPSLIRHFRDCIKSAPRTLYANLLLTAGPATLDSLIVIQLCFLGPRSRGLEFLHAIESWEGEPCLLNEVCEKAFVDQQDSVAQVLRARDNIPAGRNWFIRSALISSLPDDIINKTVLQFADTPIGCTWLFELAGGAITDVSDTCIPPTRREATWTVASLHQWDLEIDDPRCRVSAENWINKTLSPVSLGGSFPSFLGRHEPAARTISCYGDSWPRLAELKRRYDSQNMFRNSFWPLGEGGVHIDPEMHEPASPVIGPPTGHILGSA</sequence>
<dbReference type="InterPro" id="IPR016166">
    <property type="entry name" value="FAD-bd_PCMH"/>
</dbReference>
<proteinExistence type="inferred from homology"/>
<dbReference type="InterPro" id="IPR036318">
    <property type="entry name" value="FAD-bd_PCMH-like_sf"/>
</dbReference>
<dbReference type="PANTHER" id="PTHR42973">
    <property type="entry name" value="BINDING OXIDOREDUCTASE, PUTATIVE (AFU_ORTHOLOGUE AFUA_1G17690)-RELATED"/>
    <property type="match status" value="1"/>
</dbReference>
<dbReference type="InterPro" id="IPR016169">
    <property type="entry name" value="FAD-bd_PCMH_sub2"/>
</dbReference>
<dbReference type="GO" id="GO:0016491">
    <property type="term" value="F:oxidoreductase activity"/>
    <property type="evidence" value="ECO:0007669"/>
    <property type="project" value="UniProtKB-KW"/>
</dbReference>
<feature type="compositionally biased region" description="Low complexity" evidence="6">
    <location>
        <begin position="202"/>
        <end position="223"/>
    </location>
</feature>
<organism evidence="8 9">
    <name type="scientific">Heliocybe sulcata</name>
    <dbReference type="NCBI Taxonomy" id="5364"/>
    <lineage>
        <taxon>Eukaryota</taxon>
        <taxon>Fungi</taxon>
        <taxon>Dikarya</taxon>
        <taxon>Basidiomycota</taxon>
        <taxon>Agaricomycotina</taxon>
        <taxon>Agaricomycetes</taxon>
        <taxon>Gloeophyllales</taxon>
        <taxon>Gloeophyllaceae</taxon>
        <taxon>Heliocybe</taxon>
    </lineage>
</organism>
<dbReference type="STRING" id="5364.A0A5C3MZV2"/>
<dbReference type="Proteomes" id="UP000305948">
    <property type="component" value="Unassembled WGS sequence"/>
</dbReference>
<dbReference type="Gene3D" id="3.30.43.10">
    <property type="entry name" value="Uridine Diphospho-n-acetylenolpyruvylglucosamine Reductase, domain 2"/>
    <property type="match status" value="1"/>
</dbReference>
<dbReference type="InterPro" id="IPR050416">
    <property type="entry name" value="FAD-linked_Oxidoreductase"/>
</dbReference>
<name>A0A5C3MZV2_9AGAM</name>
<feature type="compositionally biased region" description="Pro residues" evidence="6">
    <location>
        <begin position="284"/>
        <end position="296"/>
    </location>
</feature>
<dbReference type="PANTHER" id="PTHR42973:SF39">
    <property type="entry name" value="FAD-BINDING PCMH-TYPE DOMAIN-CONTAINING PROTEIN"/>
    <property type="match status" value="1"/>
</dbReference>
<evidence type="ECO:0000259" key="7">
    <source>
        <dbReference type="PROSITE" id="PS51387"/>
    </source>
</evidence>
<evidence type="ECO:0000256" key="2">
    <source>
        <dbReference type="ARBA" id="ARBA00005466"/>
    </source>
</evidence>
<dbReference type="EMBL" id="ML213512">
    <property type="protein sequence ID" value="TFK50740.1"/>
    <property type="molecule type" value="Genomic_DNA"/>
</dbReference>
<feature type="region of interest" description="Disordered" evidence="6">
    <location>
        <begin position="276"/>
        <end position="315"/>
    </location>
</feature>
<keyword evidence="5" id="KW-0560">Oxidoreductase</keyword>
<feature type="compositionally biased region" description="Low complexity" evidence="6">
    <location>
        <begin position="297"/>
        <end position="315"/>
    </location>
</feature>
<comment type="similarity">
    <text evidence="2">Belongs to the oxygen-dependent FAD-linked oxidoreductase family.</text>
</comment>
<dbReference type="SUPFAM" id="SSF56176">
    <property type="entry name" value="FAD-binding/transporter-associated domain-like"/>
    <property type="match status" value="2"/>
</dbReference>
<dbReference type="Gene3D" id="3.30.465.10">
    <property type="match status" value="1"/>
</dbReference>
<reference evidence="8 9" key="1">
    <citation type="journal article" date="2019" name="Nat. Ecol. Evol.">
        <title>Megaphylogeny resolves global patterns of mushroom evolution.</title>
        <authorList>
            <person name="Varga T."/>
            <person name="Krizsan K."/>
            <person name="Foldi C."/>
            <person name="Dima B."/>
            <person name="Sanchez-Garcia M."/>
            <person name="Sanchez-Ramirez S."/>
            <person name="Szollosi G.J."/>
            <person name="Szarkandi J.G."/>
            <person name="Papp V."/>
            <person name="Albert L."/>
            <person name="Andreopoulos W."/>
            <person name="Angelini C."/>
            <person name="Antonin V."/>
            <person name="Barry K.W."/>
            <person name="Bougher N.L."/>
            <person name="Buchanan P."/>
            <person name="Buyck B."/>
            <person name="Bense V."/>
            <person name="Catcheside P."/>
            <person name="Chovatia M."/>
            <person name="Cooper J."/>
            <person name="Damon W."/>
            <person name="Desjardin D."/>
            <person name="Finy P."/>
            <person name="Geml J."/>
            <person name="Haridas S."/>
            <person name="Hughes K."/>
            <person name="Justo A."/>
            <person name="Karasinski D."/>
            <person name="Kautmanova I."/>
            <person name="Kiss B."/>
            <person name="Kocsube S."/>
            <person name="Kotiranta H."/>
            <person name="LaButti K.M."/>
            <person name="Lechner B.E."/>
            <person name="Liimatainen K."/>
            <person name="Lipzen A."/>
            <person name="Lukacs Z."/>
            <person name="Mihaltcheva S."/>
            <person name="Morgado L.N."/>
            <person name="Niskanen T."/>
            <person name="Noordeloos M.E."/>
            <person name="Ohm R.A."/>
            <person name="Ortiz-Santana B."/>
            <person name="Ovrebo C."/>
            <person name="Racz N."/>
            <person name="Riley R."/>
            <person name="Savchenko A."/>
            <person name="Shiryaev A."/>
            <person name="Soop K."/>
            <person name="Spirin V."/>
            <person name="Szebenyi C."/>
            <person name="Tomsovsky M."/>
            <person name="Tulloss R.E."/>
            <person name="Uehling J."/>
            <person name="Grigoriev I.V."/>
            <person name="Vagvolgyi C."/>
            <person name="Papp T."/>
            <person name="Martin F.M."/>
            <person name="Miettinen O."/>
            <person name="Hibbett D.S."/>
            <person name="Nagy L.G."/>
        </authorList>
    </citation>
    <scope>NUCLEOTIDE SEQUENCE [LARGE SCALE GENOMIC DNA]</scope>
    <source>
        <strain evidence="8 9">OMC1185</strain>
    </source>
</reference>
<feature type="domain" description="FAD-binding PCMH-type" evidence="7">
    <location>
        <begin position="258"/>
        <end position="452"/>
    </location>
</feature>
<dbReference type="GO" id="GO:0071949">
    <property type="term" value="F:FAD binding"/>
    <property type="evidence" value="ECO:0007669"/>
    <property type="project" value="InterPro"/>
</dbReference>
<evidence type="ECO:0000313" key="8">
    <source>
        <dbReference type="EMBL" id="TFK50740.1"/>
    </source>
</evidence>
<protein>
    <recommendedName>
        <fullName evidence="7">FAD-binding PCMH-type domain-containing protein</fullName>
    </recommendedName>
</protein>
<evidence type="ECO:0000313" key="9">
    <source>
        <dbReference type="Proteomes" id="UP000305948"/>
    </source>
</evidence>